<dbReference type="EMBL" id="JACYTR010000079">
    <property type="protein sequence ID" value="MBD8528059.1"/>
    <property type="molecule type" value="Genomic_DNA"/>
</dbReference>
<dbReference type="PANTHER" id="PTHR45138">
    <property type="entry name" value="REGULATORY COMPONENTS OF SENSORY TRANSDUCTION SYSTEM"/>
    <property type="match status" value="1"/>
</dbReference>
<comment type="cofactor">
    <cofactor evidence="1">
        <name>Mg(2+)</name>
        <dbReference type="ChEBI" id="CHEBI:18420"/>
    </cofactor>
</comment>
<proteinExistence type="predicted"/>
<evidence type="ECO:0000259" key="5">
    <source>
        <dbReference type="PROSITE" id="PS50887"/>
    </source>
</evidence>
<protein>
    <recommendedName>
        <fullName evidence="2">diguanylate cyclase</fullName>
        <ecNumber evidence="2">2.7.7.65</ecNumber>
    </recommendedName>
</protein>
<evidence type="ECO:0000256" key="4">
    <source>
        <dbReference type="SAM" id="SignalP"/>
    </source>
</evidence>
<sequence length="1039" mass="113804">MRRVFLLGVLLISGALPAAERVAPGSHYLSLQNYGLEHGLSQLAVNAIVEDEQGFLWIGTQEGLNRFDGHHFQVYYDVLINDAGIRTSSVNALLVEDQDRLWIGTDDAGAALRDLRNESQTALHHPDLTRSAIRHIAKAAEGGVWLAMEGQIAHVDAERRLVYSSNTVVDVVGLVSIEAGARAFALDRHCGLWQLLPDRADALPSPATEGARCAGLQADGEHLWLAAADGSVINIDQQGQVLQRRQAGTKRGQLVDLTAMLIDQQRRLWLGFADGNLILAELDQPWTPQPVMLDEPLQSGIAVIFQSRAGVLWIGSSTRGLFRARHLSAAVRRDLHSAIGFAALPQRSIRAIFGDHSHWLVGTDQGLYWRPVDQSGWQMVDAIGVTSIRKLLPASQGGWWVGSHRGVWHLSPDGEARRLPGSVDAQVTDLLQEGEQLWVTTRHGLLRYVDGLPLASPLTDRLSGVFLTVLMRDSEGRLWLGSDDAGVFRVASDNTIEQLTVGNGRLRQNSVWSLHQDAAAIWIGTFGGGLNRIDRANGTISEVRRQEGLTNDVIYRIEPDQGGNLWLSTNRGLNVYQPASGQVRVLMPGDGLRNREFNSGASFRDEQGLLYFGGTEGVDVIEPVALEASSPMARPVFTSLRLLGRRGGKLTAADGHQQLQRDLVYAEQIELDHRDSVFAIGLVAIEFSSPETARLRYRIEGIDSDWVQLEQPRTELMLSYLPAGEYQLEAQAAGHVGEFAASRTLHLTVGAPPWRQPWAYAAYGLMALLAMLWMASRIGASARIKRAQIATLNRTVAERTAALEHANQLLLRSNQELERASRVDPLTQVSNRRDLQRWLHEQAAQLAANGGSDAHLLFCIVDIDDFKAINDRHGHQAGDEVLVALAGRLNQLCRNQDVVVRWGGEEFLILVRSTSFPDAPRIAERLRSAINDKPFVLESGLSLAVTCSVGFAPWPMLQSAPDASSCEQSINLADRALYAAKAAGKNAWVGLLPDTGLTRAALAALCSGATPEQLPPGSLRYLHSSEQAPELPHGVHEWQ</sequence>
<dbReference type="InterPro" id="IPR029787">
    <property type="entry name" value="Nucleotide_cyclase"/>
</dbReference>
<evidence type="ECO:0000313" key="6">
    <source>
        <dbReference type="EMBL" id="MBD8528059.1"/>
    </source>
</evidence>
<dbReference type="FunFam" id="3.30.70.270:FF:000001">
    <property type="entry name" value="Diguanylate cyclase domain protein"/>
    <property type="match status" value="1"/>
</dbReference>
<dbReference type="Pfam" id="PF07494">
    <property type="entry name" value="Reg_prop"/>
    <property type="match status" value="1"/>
</dbReference>
<dbReference type="InterPro" id="IPR000160">
    <property type="entry name" value="GGDEF_dom"/>
</dbReference>
<dbReference type="SMART" id="SM00267">
    <property type="entry name" value="GGDEF"/>
    <property type="match status" value="1"/>
</dbReference>
<dbReference type="InterPro" id="IPR011110">
    <property type="entry name" value="Reg_prop"/>
</dbReference>
<evidence type="ECO:0000256" key="3">
    <source>
        <dbReference type="ARBA" id="ARBA00034247"/>
    </source>
</evidence>
<dbReference type="GO" id="GO:0052621">
    <property type="term" value="F:diguanylate cyclase activity"/>
    <property type="evidence" value="ECO:0007669"/>
    <property type="project" value="UniProtKB-EC"/>
</dbReference>
<evidence type="ECO:0000256" key="2">
    <source>
        <dbReference type="ARBA" id="ARBA00012528"/>
    </source>
</evidence>
<keyword evidence="4" id="KW-0732">Signal</keyword>
<evidence type="ECO:0000313" key="7">
    <source>
        <dbReference type="Proteomes" id="UP000613768"/>
    </source>
</evidence>
<dbReference type="AlphaFoldDB" id="A0AAW3ZUC4"/>
<dbReference type="Pfam" id="PF00990">
    <property type="entry name" value="GGDEF"/>
    <property type="match status" value="1"/>
</dbReference>
<evidence type="ECO:0000256" key="1">
    <source>
        <dbReference type="ARBA" id="ARBA00001946"/>
    </source>
</evidence>
<dbReference type="RefSeq" id="WP_192031479.1">
    <property type="nucleotide sequence ID" value="NZ_JACYTR010000079.1"/>
</dbReference>
<dbReference type="Gene3D" id="3.30.70.270">
    <property type="match status" value="1"/>
</dbReference>
<feature type="domain" description="GGDEF" evidence="5">
    <location>
        <begin position="854"/>
        <end position="993"/>
    </location>
</feature>
<organism evidence="6 7">
    <name type="scientific">Pseudomarimonas arenosa</name>
    <dbReference type="NCBI Taxonomy" id="2774145"/>
    <lineage>
        <taxon>Bacteria</taxon>
        <taxon>Pseudomonadati</taxon>
        <taxon>Pseudomonadota</taxon>
        <taxon>Gammaproteobacteria</taxon>
        <taxon>Lysobacterales</taxon>
        <taxon>Lysobacteraceae</taxon>
        <taxon>Pseudomarimonas</taxon>
    </lineage>
</organism>
<dbReference type="PROSITE" id="PS50887">
    <property type="entry name" value="GGDEF"/>
    <property type="match status" value="1"/>
</dbReference>
<dbReference type="PANTHER" id="PTHR45138:SF9">
    <property type="entry name" value="DIGUANYLATE CYCLASE DGCM-RELATED"/>
    <property type="match status" value="1"/>
</dbReference>
<reference evidence="6 7" key="1">
    <citation type="submission" date="2020-09" db="EMBL/GenBank/DDBJ databases">
        <title>Pseudoxanthomonas sp. CAU 1598 isolated from sand of Yaerae Beach.</title>
        <authorList>
            <person name="Kim W."/>
        </authorList>
    </citation>
    <scope>NUCLEOTIDE SEQUENCE [LARGE SCALE GENOMIC DNA]</scope>
    <source>
        <strain evidence="6 7">CAU 1598</strain>
    </source>
</reference>
<gene>
    <name evidence="6" type="ORF">IFO71_20110</name>
</gene>
<keyword evidence="7" id="KW-1185">Reference proteome</keyword>
<dbReference type="InterPro" id="IPR011123">
    <property type="entry name" value="Y_Y_Y"/>
</dbReference>
<dbReference type="CDD" id="cd01949">
    <property type="entry name" value="GGDEF"/>
    <property type="match status" value="1"/>
</dbReference>
<feature type="signal peptide" evidence="4">
    <location>
        <begin position="1"/>
        <end position="18"/>
    </location>
</feature>
<dbReference type="SUPFAM" id="SSF55073">
    <property type="entry name" value="Nucleotide cyclase"/>
    <property type="match status" value="1"/>
</dbReference>
<dbReference type="InterPro" id="IPR050469">
    <property type="entry name" value="Diguanylate_Cyclase"/>
</dbReference>
<comment type="caution">
    <text evidence="6">The sequence shown here is derived from an EMBL/GenBank/DDBJ whole genome shotgun (WGS) entry which is preliminary data.</text>
</comment>
<dbReference type="NCBIfam" id="TIGR00254">
    <property type="entry name" value="GGDEF"/>
    <property type="match status" value="1"/>
</dbReference>
<dbReference type="Gene3D" id="2.60.40.10">
    <property type="entry name" value="Immunoglobulins"/>
    <property type="match status" value="1"/>
</dbReference>
<dbReference type="Pfam" id="PF07495">
    <property type="entry name" value="Y_Y_Y"/>
    <property type="match status" value="1"/>
</dbReference>
<dbReference type="Gene3D" id="2.130.10.10">
    <property type="entry name" value="YVTN repeat-like/Quinoprotein amine dehydrogenase"/>
    <property type="match status" value="3"/>
</dbReference>
<name>A0AAW3ZUC4_9GAMM</name>
<dbReference type="InterPro" id="IPR013783">
    <property type="entry name" value="Ig-like_fold"/>
</dbReference>
<dbReference type="Proteomes" id="UP000613768">
    <property type="component" value="Unassembled WGS sequence"/>
</dbReference>
<dbReference type="InterPro" id="IPR015943">
    <property type="entry name" value="WD40/YVTN_repeat-like_dom_sf"/>
</dbReference>
<accession>A0AAW3ZUC4</accession>
<feature type="chain" id="PRO_5043711228" description="diguanylate cyclase" evidence="4">
    <location>
        <begin position="19"/>
        <end position="1039"/>
    </location>
</feature>
<comment type="catalytic activity">
    <reaction evidence="3">
        <text>2 GTP = 3',3'-c-di-GMP + 2 diphosphate</text>
        <dbReference type="Rhea" id="RHEA:24898"/>
        <dbReference type="ChEBI" id="CHEBI:33019"/>
        <dbReference type="ChEBI" id="CHEBI:37565"/>
        <dbReference type="ChEBI" id="CHEBI:58805"/>
        <dbReference type="EC" id="2.7.7.65"/>
    </reaction>
</comment>
<dbReference type="SUPFAM" id="SSF63829">
    <property type="entry name" value="Calcium-dependent phosphotriesterase"/>
    <property type="match status" value="2"/>
</dbReference>
<dbReference type="InterPro" id="IPR043128">
    <property type="entry name" value="Rev_trsase/Diguanyl_cyclase"/>
</dbReference>
<dbReference type="EC" id="2.7.7.65" evidence="2"/>